<feature type="region of interest" description="Disordered" evidence="1">
    <location>
        <begin position="1"/>
        <end position="70"/>
    </location>
</feature>
<name>A0A9P0HPA3_NEZVI</name>
<proteinExistence type="predicted"/>
<protein>
    <recommendedName>
        <fullName evidence="4">MIF4G domain-containing protein</fullName>
    </recommendedName>
</protein>
<dbReference type="GO" id="GO:0005829">
    <property type="term" value="C:cytosol"/>
    <property type="evidence" value="ECO:0007669"/>
    <property type="project" value="TreeGrafter"/>
</dbReference>
<keyword evidence="3" id="KW-1185">Reference proteome</keyword>
<dbReference type="EMBL" id="OV725082">
    <property type="protein sequence ID" value="CAH1405021.1"/>
    <property type="molecule type" value="Genomic_DNA"/>
</dbReference>
<dbReference type="Proteomes" id="UP001152798">
    <property type="component" value="Chromosome 6"/>
</dbReference>
<organism evidence="2 3">
    <name type="scientific">Nezara viridula</name>
    <name type="common">Southern green stink bug</name>
    <name type="synonym">Cimex viridulus</name>
    <dbReference type="NCBI Taxonomy" id="85310"/>
    <lineage>
        <taxon>Eukaryota</taxon>
        <taxon>Metazoa</taxon>
        <taxon>Ecdysozoa</taxon>
        <taxon>Arthropoda</taxon>
        <taxon>Hexapoda</taxon>
        <taxon>Insecta</taxon>
        <taxon>Pterygota</taxon>
        <taxon>Neoptera</taxon>
        <taxon>Paraneoptera</taxon>
        <taxon>Hemiptera</taxon>
        <taxon>Heteroptera</taxon>
        <taxon>Panheteroptera</taxon>
        <taxon>Pentatomomorpha</taxon>
        <taxon>Pentatomoidea</taxon>
        <taxon>Pentatomidae</taxon>
        <taxon>Pentatominae</taxon>
        <taxon>Nezara</taxon>
    </lineage>
</organism>
<feature type="compositionally biased region" description="Polar residues" evidence="1">
    <location>
        <begin position="26"/>
        <end position="49"/>
    </location>
</feature>
<feature type="region of interest" description="Disordered" evidence="1">
    <location>
        <begin position="123"/>
        <end position="167"/>
    </location>
</feature>
<dbReference type="InterPro" id="IPR051367">
    <property type="entry name" value="mRNA_TranslReg/HistoneTransl"/>
</dbReference>
<evidence type="ECO:0000256" key="1">
    <source>
        <dbReference type="SAM" id="MobiDB-lite"/>
    </source>
</evidence>
<dbReference type="SUPFAM" id="SSF48371">
    <property type="entry name" value="ARM repeat"/>
    <property type="match status" value="1"/>
</dbReference>
<dbReference type="GO" id="GO:0006446">
    <property type="term" value="P:regulation of translational initiation"/>
    <property type="evidence" value="ECO:0007669"/>
    <property type="project" value="TreeGrafter"/>
</dbReference>
<reference evidence="2" key="1">
    <citation type="submission" date="2022-01" db="EMBL/GenBank/DDBJ databases">
        <authorList>
            <person name="King R."/>
        </authorList>
    </citation>
    <scope>NUCLEOTIDE SEQUENCE</scope>
</reference>
<dbReference type="PANTHER" id="PTHR23254:SF16">
    <property type="entry name" value="CBP80_20-DEPENDENT TRANSLATION INITIATION FACTOR"/>
    <property type="match status" value="1"/>
</dbReference>
<accession>A0A9P0HPA3</accession>
<dbReference type="OrthoDB" id="565552at2759"/>
<evidence type="ECO:0000313" key="3">
    <source>
        <dbReference type="Proteomes" id="UP001152798"/>
    </source>
</evidence>
<sequence length="391" mass="44410">MEGRELRRSYTQMEFPVTKGPRNNYHHQQGQRTSSNKRYQQQGQKSKFPTQEIYRPPSQRDPQDPSRSSRALNVHAKEFAPLGSSLPLQSSKSTGNVLVAVNNENRLVKSQRSVGFPLGLSKTTHHQFHQHKTNNNSNSNHKQESPAAASNQQKPNQLQRSKSTTSAVPKPIDLSIFGKKSSLVESVYHCPEKMPSSALLELAKLISSKAQENRSWADSLAWLSFYIIEREKQRTFLESLLNILQYTVEKKCKGGTAGDAFYFSLMSYLHALYCEMKPHRADLDVDGSSPALMLLAILIEVCTDFLRQPTFTSRKEVESLFFVVTTTGRDMEGDCPKQMEQLMACVRDAFLMQETSAQIRRTLLQLIEMRAARWQLSARAVLYYQGLMPIT</sequence>
<dbReference type="AlphaFoldDB" id="A0A9P0HPA3"/>
<dbReference type="Gene3D" id="1.25.40.180">
    <property type="match status" value="1"/>
</dbReference>
<feature type="compositionally biased region" description="Basic residues" evidence="1">
    <location>
        <begin position="123"/>
        <end position="132"/>
    </location>
</feature>
<feature type="compositionally biased region" description="Polar residues" evidence="1">
    <location>
        <begin position="148"/>
        <end position="167"/>
    </location>
</feature>
<dbReference type="GO" id="GO:0008494">
    <property type="term" value="F:translation activator activity"/>
    <property type="evidence" value="ECO:0007669"/>
    <property type="project" value="TreeGrafter"/>
</dbReference>
<evidence type="ECO:0000313" key="2">
    <source>
        <dbReference type="EMBL" id="CAH1405021.1"/>
    </source>
</evidence>
<evidence type="ECO:0008006" key="4">
    <source>
        <dbReference type="Google" id="ProtNLM"/>
    </source>
</evidence>
<gene>
    <name evidence="2" type="ORF">NEZAVI_LOCUS13319</name>
</gene>
<dbReference type="PANTHER" id="PTHR23254">
    <property type="entry name" value="EIF4G DOMAIN PROTEIN"/>
    <property type="match status" value="1"/>
</dbReference>
<dbReference type="InterPro" id="IPR016024">
    <property type="entry name" value="ARM-type_fold"/>
</dbReference>